<proteinExistence type="predicted"/>
<keyword evidence="3" id="KW-0963">Cytoplasm</keyword>
<comment type="catalytic activity">
    <reaction evidence="11">
        <text>L-seryl-[protein] + ATP = O-phospho-L-seryl-[protein] + ADP + H(+)</text>
        <dbReference type="Rhea" id="RHEA:17989"/>
        <dbReference type="Rhea" id="RHEA-COMP:9863"/>
        <dbReference type="Rhea" id="RHEA-COMP:11604"/>
        <dbReference type="ChEBI" id="CHEBI:15378"/>
        <dbReference type="ChEBI" id="CHEBI:29999"/>
        <dbReference type="ChEBI" id="CHEBI:30616"/>
        <dbReference type="ChEBI" id="CHEBI:83421"/>
        <dbReference type="ChEBI" id="CHEBI:456216"/>
        <dbReference type="EC" id="2.7.11.17"/>
    </reaction>
</comment>
<organism evidence="15 16">
    <name type="scientific">Clunio marinus</name>
    <dbReference type="NCBI Taxonomy" id="568069"/>
    <lineage>
        <taxon>Eukaryota</taxon>
        <taxon>Metazoa</taxon>
        <taxon>Ecdysozoa</taxon>
        <taxon>Arthropoda</taxon>
        <taxon>Hexapoda</taxon>
        <taxon>Insecta</taxon>
        <taxon>Pterygota</taxon>
        <taxon>Neoptera</taxon>
        <taxon>Endopterygota</taxon>
        <taxon>Diptera</taxon>
        <taxon>Nematocera</taxon>
        <taxon>Chironomoidea</taxon>
        <taxon>Chironomidae</taxon>
        <taxon>Clunio</taxon>
    </lineage>
</organism>
<feature type="compositionally biased region" description="Low complexity" evidence="13">
    <location>
        <begin position="527"/>
        <end position="538"/>
    </location>
</feature>
<dbReference type="GO" id="GO:0005524">
    <property type="term" value="F:ATP binding"/>
    <property type="evidence" value="ECO:0007669"/>
    <property type="project" value="UniProtKB-UniRule"/>
</dbReference>
<dbReference type="GO" id="GO:0005516">
    <property type="term" value="F:calmodulin binding"/>
    <property type="evidence" value="ECO:0007669"/>
    <property type="project" value="UniProtKB-KW"/>
</dbReference>
<dbReference type="FunFam" id="3.30.200.20:FF:000429">
    <property type="entry name" value="Calcium/calmodulin-dependent protein kinase kinase"/>
    <property type="match status" value="1"/>
</dbReference>
<evidence type="ECO:0000256" key="3">
    <source>
        <dbReference type="ARBA" id="ARBA00022490"/>
    </source>
</evidence>
<dbReference type="STRING" id="568069.A0A1J1IGA7"/>
<keyword evidence="4" id="KW-0723">Serine/threonine-protein kinase</keyword>
<dbReference type="GO" id="GO:0035556">
    <property type="term" value="P:intracellular signal transduction"/>
    <property type="evidence" value="ECO:0007669"/>
    <property type="project" value="TreeGrafter"/>
</dbReference>
<dbReference type="EMBL" id="CVRI01000047">
    <property type="protein sequence ID" value="CRK98078.1"/>
    <property type="molecule type" value="Genomic_DNA"/>
</dbReference>
<accession>A0A1J1IGA7</accession>
<keyword evidence="9" id="KW-0112">Calmodulin-binding</keyword>
<keyword evidence="16" id="KW-1185">Reference proteome</keyword>
<dbReference type="GO" id="GO:0005634">
    <property type="term" value="C:nucleus"/>
    <property type="evidence" value="ECO:0007669"/>
    <property type="project" value="UniProtKB-ARBA"/>
</dbReference>
<feature type="region of interest" description="Disordered" evidence="13">
    <location>
        <begin position="513"/>
        <end position="548"/>
    </location>
</feature>
<dbReference type="PROSITE" id="PS50011">
    <property type="entry name" value="PROTEIN_KINASE_DOM"/>
    <property type="match status" value="1"/>
</dbReference>
<feature type="compositionally biased region" description="Polar residues" evidence="13">
    <location>
        <begin position="514"/>
        <end position="526"/>
    </location>
</feature>
<evidence type="ECO:0000256" key="12">
    <source>
        <dbReference type="PROSITE-ProRule" id="PRU10141"/>
    </source>
</evidence>
<keyword evidence="6 12" id="KW-0547">Nucleotide-binding</keyword>
<dbReference type="PANTHER" id="PTHR24346">
    <property type="entry name" value="MAP/MICROTUBULE AFFINITY-REGULATING KINASE"/>
    <property type="match status" value="1"/>
</dbReference>
<dbReference type="InterPro" id="IPR017441">
    <property type="entry name" value="Protein_kinase_ATP_BS"/>
</dbReference>
<name>A0A1J1IGA7_9DIPT</name>
<dbReference type="EC" id="2.7.11.17" evidence="2"/>
<feature type="compositionally biased region" description="Polar residues" evidence="13">
    <location>
        <begin position="109"/>
        <end position="126"/>
    </location>
</feature>
<dbReference type="Gene3D" id="1.10.510.10">
    <property type="entry name" value="Transferase(Phosphotransferase) domain 1"/>
    <property type="match status" value="1"/>
</dbReference>
<feature type="binding site" evidence="12">
    <location>
        <position position="186"/>
    </location>
    <ligand>
        <name>ATP</name>
        <dbReference type="ChEBI" id="CHEBI:30616"/>
    </ligand>
</feature>
<dbReference type="SMART" id="SM00220">
    <property type="entry name" value="S_TKc"/>
    <property type="match status" value="1"/>
</dbReference>
<dbReference type="Proteomes" id="UP000183832">
    <property type="component" value="Unassembled WGS sequence"/>
</dbReference>
<dbReference type="InterPro" id="IPR011009">
    <property type="entry name" value="Kinase-like_dom_sf"/>
</dbReference>
<dbReference type="AlphaFoldDB" id="A0A1J1IGA7"/>
<dbReference type="Pfam" id="PF00069">
    <property type="entry name" value="Pkinase"/>
    <property type="match status" value="1"/>
</dbReference>
<evidence type="ECO:0000256" key="1">
    <source>
        <dbReference type="ARBA" id="ARBA00004496"/>
    </source>
</evidence>
<evidence type="ECO:0000256" key="11">
    <source>
        <dbReference type="ARBA" id="ARBA00047430"/>
    </source>
</evidence>
<evidence type="ECO:0000256" key="8">
    <source>
        <dbReference type="ARBA" id="ARBA00022840"/>
    </source>
</evidence>
<gene>
    <name evidence="15" type="primary">putative Calcium</name>
    <name evidence="15" type="ORF">CLUMA_CG011446</name>
</gene>
<keyword evidence="5" id="KW-0808">Transferase</keyword>
<dbReference type="GO" id="GO:0005737">
    <property type="term" value="C:cytoplasm"/>
    <property type="evidence" value="ECO:0007669"/>
    <property type="project" value="UniProtKB-SubCell"/>
</dbReference>
<feature type="region of interest" description="Disordered" evidence="13">
    <location>
        <begin position="89"/>
        <end position="140"/>
    </location>
</feature>
<dbReference type="PROSITE" id="PS00107">
    <property type="entry name" value="PROTEIN_KINASE_ATP"/>
    <property type="match status" value="1"/>
</dbReference>
<reference evidence="15 16" key="1">
    <citation type="submission" date="2015-04" db="EMBL/GenBank/DDBJ databases">
        <authorList>
            <person name="Syromyatnikov M.Y."/>
            <person name="Popov V.N."/>
        </authorList>
    </citation>
    <scope>NUCLEOTIDE SEQUENCE [LARGE SCALE GENOMIC DNA]</scope>
</reference>
<sequence>MDQASEAQFLASHKDFLTLDSTSLANRNQELKFGNGRDSASSCNRYQLKHNYCKFLPKTQSLDIVDETAIANIVSSENCFESINEELMQTASSTDDKSPQKSMMPKVTSLDNSSSRPIFPNLTYSPYGSPRISRKPARESRRISIDKNGSFLQLNQYKLMDQIGVGSYGLVKLAYNEEDSQHYAMKILSKKKLLRKAGIGLNRGHPKRGVNATTPLDRVYREIAVLKKLDHPNVVKLVEVLDDPIEDALYMVFELVTKGEILDIPTTNPLTEERALFFFRQVVLGVEYLHYQKIIHGDLKPENLLLAEDDVIKVADLGVCNEFLGDDASIDQRTATGTPAFRAPETLSGQNVYFDGKSADIWSLGITLYAFVFGDVPFKSQTIPVLYEQIKNEDVVFPSNIPFNDDLKDLILLMLNKDPMKRINMQEIKEHKWVTQNGKYLMPSEDEHCQRLVQISEEDISSVVKSIPKLDTLILIKKMLKNHSFQNPFLSAIGNSSVAKSIASRISRLERFQSSRSNSAPGNYQNSMPSSSSTAPTSDLNELESPVD</sequence>
<dbReference type="GO" id="GO:0004683">
    <property type="term" value="F:calcium/calmodulin-dependent protein kinase activity"/>
    <property type="evidence" value="ECO:0007669"/>
    <property type="project" value="UniProtKB-EC"/>
</dbReference>
<evidence type="ECO:0000256" key="2">
    <source>
        <dbReference type="ARBA" id="ARBA00012434"/>
    </source>
</evidence>
<dbReference type="InterPro" id="IPR008271">
    <property type="entry name" value="Ser/Thr_kinase_AS"/>
</dbReference>
<evidence type="ECO:0000259" key="14">
    <source>
        <dbReference type="PROSITE" id="PS50011"/>
    </source>
</evidence>
<keyword evidence="8 12" id="KW-0067">ATP-binding</keyword>
<feature type="domain" description="Protein kinase" evidence="14">
    <location>
        <begin position="157"/>
        <end position="434"/>
    </location>
</feature>
<dbReference type="Gene3D" id="3.30.200.20">
    <property type="entry name" value="Phosphorylase Kinase, domain 1"/>
    <property type="match status" value="1"/>
</dbReference>
<evidence type="ECO:0000256" key="9">
    <source>
        <dbReference type="ARBA" id="ARBA00022860"/>
    </source>
</evidence>
<comment type="subcellular location">
    <subcellularLocation>
        <location evidence="1">Cytoplasm</location>
    </subcellularLocation>
</comment>
<keyword evidence="7" id="KW-0418">Kinase</keyword>
<dbReference type="OrthoDB" id="68483at2759"/>
<evidence type="ECO:0000256" key="7">
    <source>
        <dbReference type="ARBA" id="ARBA00022777"/>
    </source>
</evidence>
<evidence type="ECO:0000256" key="4">
    <source>
        <dbReference type="ARBA" id="ARBA00022527"/>
    </source>
</evidence>
<comment type="catalytic activity">
    <reaction evidence="10">
        <text>L-threonyl-[protein] + ATP = O-phospho-L-threonyl-[protein] + ADP + H(+)</text>
        <dbReference type="Rhea" id="RHEA:46608"/>
        <dbReference type="Rhea" id="RHEA-COMP:11060"/>
        <dbReference type="Rhea" id="RHEA-COMP:11605"/>
        <dbReference type="ChEBI" id="CHEBI:15378"/>
        <dbReference type="ChEBI" id="CHEBI:30013"/>
        <dbReference type="ChEBI" id="CHEBI:30616"/>
        <dbReference type="ChEBI" id="CHEBI:61977"/>
        <dbReference type="ChEBI" id="CHEBI:456216"/>
        <dbReference type="EC" id="2.7.11.17"/>
    </reaction>
</comment>
<dbReference type="PANTHER" id="PTHR24346:SF77">
    <property type="entry name" value="SERINE THREONINE PROTEIN KINASE"/>
    <property type="match status" value="1"/>
</dbReference>
<dbReference type="PROSITE" id="PS00108">
    <property type="entry name" value="PROTEIN_KINASE_ST"/>
    <property type="match status" value="1"/>
</dbReference>
<evidence type="ECO:0000256" key="5">
    <source>
        <dbReference type="ARBA" id="ARBA00022679"/>
    </source>
</evidence>
<dbReference type="SUPFAM" id="SSF56112">
    <property type="entry name" value="Protein kinase-like (PK-like)"/>
    <property type="match status" value="1"/>
</dbReference>
<evidence type="ECO:0000313" key="16">
    <source>
        <dbReference type="Proteomes" id="UP000183832"/>
    </source>
</evidence>
<protein>
    <recommendedName>
        <fullName evidence="2">calcium/calmodulin-dependent protein kinase</fullName>
        <ecNumber evidence="2">2.7.11.17</ecNumber>
    </recommendedName>
</protein>
<dbReference type="InterPro" id="IPR000719">
    <property type="entry name" value="Prot_kinase_dom"/>
</dbReference>
<evidence type="ECO:0000313" key="15">
    <source>
        <dbReference type="EMBL" id="CRK98078.1"/>
    </source>
</evidence>
<evidence type="ECO:0000256" key="13">
    <source>
        <dbReference type="SAM" id="MobiDB-lite"/>
    </source>
</evidence>
<evidence type="ECO:0000256" key="10">
    <source>
        <dbReference type="ARBA" id="ARBA00047307"/>
    </source>
</evidence>
<dbReference type="FunFam" id="1.10.510.10:FF:000571">
    <property type="entry name" value="Maternal embryonic leucine zipper kinase"/>
    <property type="match status" value="1"/>
</dbReference>
<evidence type="ECO:0000256" key="6">
    <source>
        <dbReference type="ARBA" id="ARBA00022741"/>
    </source>
</evidence>